<organism evidence="1 2">
    <name type="scientific">Armillaria tabescens</name>
    <name type="common">Ringless honey mushroom</name>
    <name type="synonym">Agaricus tabescens</name>
    <dbReference type="NCBI Taxonomy" id="1929756"/>
    <lineage>
        <taxon>Eukaryota</taxon>
        <taxon>Fungi</taxon>
        <taxon>Dikarya</taxon>
        <taxon>Basidiomycota</taxon>
        <taxon>Agaricomycotina</taxon>
        <taxon>Agaricomycetes</taxon>
        <taxon>Agaricomycetidae</taxon>
        <taxon>Agaricales</taxon>
        <taxon>Marasmiineae</taxon>
        <taxon>Physalacriaceae</taxon>
        <taxon>Desarmillaria</taxon>
    </lineage>
</organism>
<evidence type="ECO:0000313" key="2">
    <source>
        <dbReference type="Proteomes" id="UP001175211"/>
    </source>
</evidence>
<proteinExistence type="predicted"/>
<evidence type="ECO:0008006" key="3">
    <source>
        <dbReference type="Google" id="ProtNLM"/>
    </source>
</evidence>
<evidence type="ECO:0000313" key="1">
    <source>
        <dbReference type="EMBL" id="KAK0436332.1"/>
    </source>
</evidence>
<dbReference type="GeneID" id="85351798"/>
<keyword evidence="2" id="KW-1185">Reference proteome</keyword>
<dbReference type="EMBL" id="JAUEPS010000127">
    <property type="protein sequence ID" value="KAK0436332.1"/>
    <property type="molecule type" value="Genomic_DNA"/>
</dbReference>
<sequence>TSHTLDTPSLFSLLKDCITNDYDFGMAYSLLRRIWYTRYWSTIRAKVCKYEKEDRERRRKALVGNQIVGVDVGPRRVWNLNRVVPWWITNVNGKFRWPQPISHAWVDKKERADVWMPINGYEWPVPIPKESDLKLVRIEMLNLGAEYAWLDVLCLRQAGGPGEDMRADEWKLDVPMIGAVYDSCWPAVVIYLSGLGRPLSLEEGDLDSDRSWFRRAWTLQEIGDKRMIAGDTNP</sequence>
<accession>A0AA39J6L3</accession>
<comment type="caution">
    <text evidence="1">The sequence shown here is derived from an EMBL/GenBank/DDBJ whole genome shotgun (WGS) entry which is preliminary data.</text>
</comment>
<dbReference type="RefSeq" id="XP_060322254.1">
    <property type="nucleotide sequence ID" value="XM_060468250.1"/>
</dbReference>
<dbReference type="Proteomes" id="UP001175211">
    <property type="component" value="Unassembled WGS sequence"/>
</dbReference>
<gene>
    <name evidence="1" type="ORF">EV420DRAFT_1281169</name>
</gene>
<protein>
    <recommendedName>
        <fullName evidence="3">Heterokaryon incompatibility domain-containing protein</fullName>
    </recommendedName>
</protein>
<name>A0AA39J6L3_ARMTA</name>
<feature type="non-terminal residue" evidence="1">
    <location>
        <position position="234"/>
    </location>
</feature>
<dbReference type="AlphaFoldDB" id="A0AA39J6L3"/>
<reference evidence="1" key="1">
    <citation type="submission" date="2023-06" db="EMBL/GenBank/DDBJ databases">
        <authorList>
            <consortium name="Lawrence Berkeley National Laboratory"/>
            <person name="Ahrendt S."/>
            <person name="Sahu N."/>
            <person name="Indic B."/>
            <person name="Wong-Bajracharya J."/>
            <person name="Merenyi Z."/>
            <person name="Ke H.-M."/>
            <person name="Monk M."/>
            <person name="Kocsube S."/>
            <person name="Drula E."/>
            <person name="Lipzen A."/>
            <person name="Balint B."/>
            <person name="Henrissat B."/>
            <person name="Andreopoulos B."/>
            <person name="Martin F.M."/>
            <person name="Harder C.B."/>
            <person name="Rigling D."/>
            <person name="Ford K.L."/>
            <person name="Foster G.D."/>
            <person name="Pangilinan J."/>
            <person name="Papanicolaou A."/>
            <person name="Barry K."/>
            <person name="LaButti K."/>
            <person name="Viragh M."/>
            <person name="Koriabine M."/>
            <person name="Yan M."/>
            <person name="Riley R."/>
            <person name="Champramary S."/>
            <person name="Plett K.L."/>
            <person name="Tsai I.J."/>
            <person name="Slot J."/>
            <person name="Sipos G."/>
            <person name="Plett J."/>
            <person name="Nagy L.G."/>
            <person name="Grigoriev I.V."/>
        </authorList>
    </citation>
    <scope>NUCLEOTIDE SEQUENCE</scope>
    <source>
        <strain evidence="1">CCBAS 213</strain>
    </source>
</reference>